<sequence length="504" mass="55397">MAGRGAFSKTILECTGAFSTLPECQIEFLSRFGFDRYDIRGDGNCFYRALAKHYELSLLPGHPALPPDYHKELREIVVLKMCEDIDRVKEVLGINATIENEALKAVAYQLALDDLRKDGRWNSDNADSVHEYAAIALDRRIRIFNKSESIPAKRIKLRRLDNGSFLYDVRPAQNAQIVCYIFNEGKRNMGTIDLLRVGDGHYELLYPKNSAARAAINAETNNAGVPTGPIPSPKALEAPRLATILATKSPEERAIANNCLLRPVLRAAAKKATKVTATKAKKPTPNVTVRKSRANKFNNNTEKAIAASLAQLKVEAEKAPTLRRRPVVAPGPNASRNTVKKANVVNKLANALKGTKLNNTRNRSSSLENDLEAIAEQARAEALAIKQKEASIKAAAMKAEAAKIVAAKKAEEAIKKASLAVKREVAVAVPRKRPVVAPRRRSRSSSLEKALKAIENANAKAKKNKESNNEESNNEASNNEEQALALQMALLESMNKFKIKNKNK</sequence>
<dbReference type="InterPro" id="IPR003323">
    <property type="entry name" value="OTU_dom"/>
</dbReference>
<dbReference type="AlphaFoldDB" id="A0A6C0DV45"/>
<feature type="coiled-coil region" evidence="1">
    <location>
        <begin position="357"/>
        <end position="388"/>
    </location>
</feature>
<dbReference type="InterPro" id="IPR038765">
    <property type="entry name" value="Papain-like_cys_pep_sf"/>
</dbReference>
<proteinExistence type="predicted"/>
<organism evidence="4">
    <name type="scientific">viral metagenome</name>
    <dbReference type="NCBI Taxonomy" id="1070528"/>
    <lineage>
        <taxon>unclassified sequences</taxon>
        <taxon>metagenomes</taxon>
        <taxon>organismal metagenomes</taxon>
    </lineage>
</organism>
<protein>
    <recommendedName>
        <fullName evidence="3">OTU domain-containing protein</fullName>
    </recommendedName>
</protein>
<keyword evidence="1" id="KW-0175">Coiled coil</keyword>
<feature type="region of interest" description="Disordered" evidence="2">
    <location>
        <begin position="456"/>
        <end position="485"/>
    </location>
</feature>
<evidence type="ECO:0000256" key="2">
    <source>
        <dbReference type="SAM" id="MobiDB-lite"/>
    </source>
</evidence>
<name>A0A6C0DV45_9ZZZZ</name>
<evidence type="ECO:0000256" key="1">
    <source>
        <dbReference type="SAM" id="Coils"/>
    </source>
</evidence>
<reference evidence="4" key="1">
    <citation type="journal article" date="2020" name="Nature">
        <title>Giant virus diversity and host interactions through global metagenomics.</title>
        <authorList>
            <person name="Schulz F."/>
            <person name="Roux S."/>
            <person name="Paez-Espino D."/>
            <person name="Jungbluth S."/>
            <person name="Walsh D.A."/>
            <person name="Denef V.J."/>
            <person name="McMahon K.D."/>
            <person name="Konstantinidis K.T."/>
            <person name="Eloe-Fadrosh E.A."/>
            <person name="Kyrpides N.C."/>
            <person name="Woyke T."/>
        </authorList>
    </citation>
    <scope>NUCLEOTIDE SEQUENCE</scope>
    <source>
        <strain evidence="4">GVMAG-M-3300023174-60</strain>
    </source>
</reference>
<accession>A0A6C0DV45</accession>
<dbReference type="EMBL" id="MN739677">
    <property type="protein sequence ID" value="QHT20321.1"/>
    <property type="molecule type" value="Genomic_DNA"/>
</dbReference>
<dbReference type="Gene3D" id="3.90.70.80">
    <property type="match status" value="1"/>
</dbReference>
<feature type="compositionally biased region" description="Low complexity" evidence="2">
    <location>
        <begin position="470"/>
        <end position="485"/>
    </location>
</feature>
<dbReference type="SUPFAM" id="SSF54001">
    <property type="entry name" value="Cysteine proteinases"/>
    <property type="match status" value="1"/>
</dbReference>
<feature type="domain" description="OTU" evidence="3">
    <location>
        <begin position="34"/>
        <end position="208"/>
    </location>
</feature>
<dbReference type="CDD" id="cd22744">
    <property type="entry name" value="OTU"/>
    <property type="match status" value="1"/>
</dbReference>
<evidence type="ECO:0000259" key="3">
    <source>
        <dbReference type="PROSITE" id="PS50802"/>
    </source>
</evidence>
<dbReference type="PROSITE" id="PS50802">
    <property type="entry name" value="OTU"/>
    <property type="match status" value="1"/>
</dbReference>
<evidence type="ECO:0000313" key="4">
    <source>
        <dbReference type="EMBL" id="QHT20321.1"/>
    </source>
</evidence>